<keyword evidence="4" id="KW-0732">Signal</keyword>
<keyword evidence="9" id="KW-1185">Reference proteome</keyword>
<evidence type="ECO:0000256" key="1">
    <source>
        <dbReference type="ARBA" id="ARBA00006249"/>
    </source>
</evidence>
<dbReference type="Pfam" id="PF07519">
    <property type="entry name" value="Tannase"/>
    <property type="match status" value="1"/>
</dbReference>
<keyword evidence="5 8" id="KW-0378">Hydrolase</keyword>
<proteinExistence type="inferred from homology"/>
<evidence type="ECO:0000256" key="4">
    <source>
        <dbReference type="ARBA" id="ARBA00022729"/>
    </source>
</evidence>
<reference evidence="8 9" key="1">
    <citation type="submission" date="2019-12" db="EMBL/GenBank/DDBJ databases">
        <title>Devosia maris sp. nov., isolated from the deep seawater.</title>
        <authorList>
            <person name="Liu Y."/>
        </authorList>
    </citation>
    <scope>NUCLEOTIDE SEQUENCE [LARGE SCALE GENOMIC DNA]</scope>
    <source>
        <strain evidence="8 9">L53-10-65</strain>
    </source>
</reference>
<dbReference type="PANTHER" id="PTHR33938">
    <property type="entry name" value="FERULOYL ESTERASE B-RELATED"/>
    <property type="match status" value="1"/>
</dbReference>
<name>A0A7X3K450_9HYPH</name>
<keyword evidence="6" id="KW-0106">Calcium</keyword>
<dbReference type="AlphaFoldDB" id="A0A7X3K450"/>
<accession>A0A7X3K450</accession>
<dbReference type="GO" id="GO:0046872">
    <property type="term" value="F:metal ion binding"/>
    <property type="evidence" value="ECO:0007669"/>
    <property type="project" value="UniProtKB-KW"/>
</dbReference>
<evidence type="ECO:0000256" key="6">
    <source>
        <dbReference type="ARBA" id="ARBA00022837"/>
    </source>
</evidence>
<dbReference type="Proteomes" id="UP000438106">
    <property type="component" value="Unassembled WGS sequence"/>
</dbReference>
<organism evidence="8 9">
    <name type="scientific">Devosia marina</name>
    <dbReference type="NCBI Taxonomy" id="2683198"/>
    <lineage>
        <taxon>Bacteria</taxon>
        <taxon>Pseudomonadati</taxon>
        <taxon>Pseudomonadota</taxon>
        <taxon>Alphaproteobacteria</taxon>
        <taxon>Hyphomicrobiales</taxon>
        <taxon>Devosiaceae</taxon>
        <taxon>Devosia</taxon>
    </lineage>
</organism>
<evidence type="ECO:0000256" key="2">
    <source>
        <dbReference type="ARBA" id="ARBA00022487"/>
    </source>
</evidence>
<dbReference type="InterPro" id="IPR011118">
    <property type="entry name" value="Tannase/feruloyl_esterase"/>
</dbReference>
<comment type="similarity">
    <text evidence="1">Belongs to the tannase family.</text>
</comment>
<dbReference type="Gene3D" id="3.40.50.1820">
    <property type="entry name" value="alpha/beta hydrolase"/>
    <property type="match status" value="1"/>
</dbReference>
<dbReference type="InterPro" id="IPR029058">
    <property type="entry name" value="AB_hydrolase_fold"/>
</dbReference>
<dbReference type="GO" id="GO:0052689">
    <property type="term" value="F:carboxylic ester hydrolase activity"/>
    <property type="evidence" value="ECO:0007669"/>
    <property type="project" value="UniProtKB-KW"/>
</dbReference>
<comment type="caution">
    <text evidence="8">The sequence shown here is derived from an EMBL/GenBank/DDBJ whole genome shotgun (WGS) entry which is preliminary data.</text>
</comment>
<keyword evidence="2" id="KW-0719">Serine esterase</keyword>
<evidence type="ECO:0000256" key="3">
    <source>
        <dbReference type="ARBA" id="ARBA00022723"/>
    </source>
</evidence>
<sequence length="539" mass="57661">MIATGWASSASAGQLDCAELTTHEFGIDGLVIGSASAEPEGEGSPVPHCLVQGHIGERTGADGNTYRISFELRLPDEWNERFVHQFNGGNDGRVVPAMGSLLNADDSDNALSRNYAVVSSDAGHDGSAHPDAGFAGGTKFGFDPEARSDYGYSAVMKLNPVATQIVEDYYGKGIAYSYGVGTSNGGRHGLVQATRSPEAFDGILAGYPGLNLPKAAVQHAWDIQSFKAVSDDVTQAFSNDELKLVAEAVLEACDALDGLADGIVADSQACQQTFDISSLTCGETSNNCLTSTQVDALRRIHAGPVNSAGEELYSDWAWDRGIEGRGWTAWKLNSGSERMNNLPRIATLGASSLAMVFSNPPQDVGGDPDSLVSFLLDYDFDTDVTIDASTAEFPEAPMEFMTPTDVEDPEMADFREAGGKMIVFHGMSDPVFSALDTIEWYEKLDANNGGNAKDFVMFYTVPGMNHGFGGPATDKFAAFDALVDWVENGEQPDYLVATTTPDNPYLPELADATRKLCPYPAIARYQGGDEMDHDSFVCQ</sequence>
<evidence type="ECO:0000256" key="5">
    <source>
        <dbReference type="ARBA" id="ARBA00022801"/>
    </source>
</evidence>
<evidence type="ECO:0000256" key="7">
    <source>
        <dbReference type="ARBA" id="ARBA00023157"/>
    </source>
</evidence>
<evidence type="ECO:0000313" key="8">
    <source>
        <dbReference type="EMBL" id="MVS99548.1"/>
    </source>
</evidence>
<dbReference type="EMBL" id="WQRF01000003">
    <property type="protein sequence ID" value="MVS99548.1"/>
    <property type="molecule type" value="Genomic_DNA"/>
</dbReference>
<keyword evidence="3" id="KW-0479">Metal-binding</keyword>
<evidence type="ECO:0000313" key="9">
    <source>
        <dbReference type="Proteomes" id="UP000438106"/>
    </source>
</evidence>
<keyword evidence="7" id="KW-1015">Disulfide bond</keyword>
<dbReference type="PANTHER" id="PTHR33938:SF15">
    <property type="entry name" value="FERULOYL ESTERASE B-RELATED"/>
    <property type="match status" value="1"/>
</dbReference>
<gene>
    <name evidence="8" type="ORF">GO014_11000</name>
</gene>
<dbReference type="SUPFAM" id="SSF53474">
    <property type="entry name" value="alpha/beta-Hydrolases"/>
    <property type="match status" value="1"/>
</dbReference>
<protein>
    <submittedName>
        <fullName evidence="8">Tannase/feruloyl esterase family alpha/beta hydrolase</fullName>
    </submittedName>
</protein>